<comment type="caution">
    <text evidence="1">The sequence shown here is derived from an EMBL/GenBank/DDBJ whole genome shotgun (WGS) entry which is preliminary data.</text>
</comment>
<gene>
    <name evidence="1" type="ORF">J2Z79_001457</name>
</gene>
<dbReference type="RefSeq" id="WP_280953631.1">
    <property type="nucleotide sequence ID" value="NZ_JAGGLG010000009.1"/>
</dbReference>
<proteinExistence type="predicted"/>
<reference evidence="1 2" key="1">
    <citation type="submission" date="2021-03" db="EMBL/GenBank/DDBJ databases">
        <title>Genomic Encyclopedia of Type Strains, Phase IV (KMG-IV): sequencing the most valuable type-strain genomes for metagenomic binning, comparative biology and taxonomic classification.</title>
        <authorList>
            <person name="Goeker M."/>
        </authorList>
    </citation>
    <scope>NUCLEOTIDE SEQUENCE [LARGE SCALE GENOMIC DNA]</scope>
    <source>
        <strain evidence="1 2">DSM 27138</strain>
    </source>
</reference>
<evidence type="ECO:0000313" key="2">
    <source>
        <dbReference type="Proteomes" id="UP001519289"/>
    </source>
</evidence>
<accession>A0ABS4JR88</accession>
<dbReference type="Proteomes" id="UP001519289">
    <property type="component" value="Unassembled WGS sequence"/>
</dbReference>
<protein>
    <submittedName>
        <fullName evidence="1">Uncharacterized protein</fullName>
    </submittedName>
</protein>
<organism evidence="1 2">
    <name type="scientific">Symbiobacterium terraclitae</name>
    <dbReference type="NCBI Taxonomy" id="557451"/>
    <lineage>
        <taxon>Bacteria</taxon>
        <taxon>Bacillati</taxon>
        <taxon>Bacillota</taxon>
        <taxon>Clostridia</taxon>
        <taxon>Eubacteriales</taxon>
        <taxon>Symbiobacteriaceae</taxon>
        <taxon>Symbiobacterium</taxon>
    </lineage>
</organism>
<evidence type="ECO:0000313" key="1">
    <source>
        <dbReference type="EMBL" id="MBP2018058.1"/>
    </source>
</evidence>
<dbReference type="EMBL" id="JAGGLG010000009">
    <property type="protein sequence ID" value="MBP2018058.1"/>
    <property type="molecule type" value="Genomic_DNA"/>
</dbReference>
<name>A0ABS4JR88_9FIRM</name>
<sequence length="41" mass="4130">MLLYTNLEIATIASGNASVVPAAAGGLAHARNSRHVPARSA</sequence>
<keyword evidence="2" id="KW-1185">Reference proteome</keyword>